<keyword evidence="2" id="KW-1185">Reference proteome</keyword>
<organism evidence="1 2">
    <name type="scientific">Cronartium quercuum f. sp. fusiforme G11</name>
    <dbReference type="NCBI Taxonomy" id="708437"/>
    <lineage>
        <taxon>Eukaryota</taxon>
        <taxon>Fungi</taxon>
        <taxon>Dikarya</taxon>
        <taxon>Basidiomycota</taxon>
        <taxon>Pucciniomycotina</taxon>
        <taxon>Pucciniomycetes</taxon>
        <taxon>Pucciniales</taxon>
        <taxon>Coleosporiaceae</taxon>
        <taxon>Cronartium</taxon>
    </lineage>
</organism>
<sequence>MGQCNLFDNDQLAVLHDMVTNSLSIFLNELQKKMSNLSGKNMSKSTIWCELHEHLGLTLNKTPSVDPCQSPERCI</sequence>
<evidence type="ECO:0000313" key="1">
    <source>
        <dbReference type="EMBL" id="KAG0141925.1"/>
    </source>
</evidence>
<evidence type="ECO:0000313" key="2">
    <source>
        <dbReference type="Proteomes" id="UP000886653"/>
    </source>
</evidence>
<gene>
    <name evidence="1" type="ORF">CROQUDRAFT_51032</name>
</gene>
<protein>
    <submittedName>
        <fullName evidence="1">Uncharacterized protein</fullName>
    </submittedName>
</protein>
<name>A0A9P6T7U4_9BASI</name>
<proteinExistence type="predicted"/>
<dbReference type="Proteomes" id="UP000886653">
    <property type="component" value="Unassembled WGS sequence"/>
</dbReference>
<dbReference type="AlphaFoldDB" id="A0A9P6T7U4"/>
<dbReference type="EMBL" id="MU167366">
    <property type="protein sequence ID" value="KAG0141925.1"/>
    <property type="molecule type" value="Genomic_DNA"/>
</dbReference>
<reference evidence="1" key="1">
    <citation type="submission" date="2013-11" db="EMBL/GenBank/DDBJ databases">
        <title>Genome sequence of the fusiform rust pathogen reveals effectors for host alternation and coevolution with pine.</title>
        <authorList>
            <consortium name="DOE Joint Genome Institute"/>
            <person name="Smith K."/>
            <person name="Pendleton A."/>
            <person name="Kubisiak T."/>
            <person name="Anderson C."/>
            <person name="Salamov A."/>
            <person name="Aerts A."/>
            <person name="Riley R."/>
            <person name="Clum A."/>
            <person name="Lindquist E."/>
            <person name="Ence D."/>
            <person name="Campbell M."/>
            <person name="Kronenberg Z."/>
            <person name="Feau N."/>
            <person name="Dhillon B."/>
            <person name="Hamelin R."/>
            <person name="Burleigh J."/>
            <person name="Smith J."/>
            <person name="Yandell M."/>
            <person name="Nelson C."/>
            <person name="Grigoriev I."/>
            <person name="Davis J."/>
        </authorList>
    </citation>
    <scope>NUCLEOTIDE SEQUENCE</scope>
    <source>
        <strain evidence="1">G11</strain>
    </source>
</reference>
<comment type="caution">
    <text evidence="1">The sequence shown here is derived from an EMBL/GenBank/DDBJ whole genome shotgun (WGS) entry which is preliminary data.</text>
</comment>
<accession>A0A9P6T7U4</accession>